<evidence type="ECO:0000313" key="2">
    <source>
        <dbReference type="EMBL" id="MDN3296832.1"/>
    </source>
</evidence>
<evidence type="ECO:0008006" key="4">
    <source>
        <dbReference type="Google" id="ProtNLM"/>
    </source>
</evidence>
<proteinExistence type="predicted"/>
<dbReference type="EMBL" id="JAUEPL010000039">
    <property type="protein sequence ID" value="MDN3296832.1"/>
    <property type="molecule type" value="Genomic_DNA"/>
</dbReference>
<comment type="caution">
    <text evidence="2">The sequence shown here is derived from an EMBL/GenBank/DDBJ whole genome shotgun (WGS) entry which is preliminary data.</text>
</comment>
<keyword evidence="1" id="KW-0812">Transmembrane</keyword>
<protein>
    <recommendedName>
        <fullName evidence="4">DUF1328 domain-containing protein</fullName>
    </recommendedName>
</protein>
<keyword evidence="1" id="KW-0472">Membrane</keyword>
<organism evidence="2 3">
    <name type="scientific">Streptomyces ficellus</name>
    <dbReference type="NCBI Taxonomy" id="1977088"/>
    <lineage>
        <taxon>Bacteria</taxon>
        <taxon>Bacillati</taxon>
        <taxon>Actinomycetota</taxon>
        <taxon>Actinomycetes</taxon>
        <taxon>Kitasatosporales</taxon>
        <taxon>Streptomycetaceae</taxon>
        <taxon>Streptomyces</taxon>
    </lineage>
</organism>
<dbReference type="RefSeq" id="WP_290114154.1">
    <property type="nucleotide sequence ID" value="NZ_JAUEPL010000039.1"/>
</dbReference>
<dbReference type="Proteomes" id="UP001174050">
    <property type="component" value="Unassembled WGS sequence"/>
</dbReference>
<gene>
    <name evidence="2" type="ORF">QWM81_22845</name>
</gene>
<accession>A0ABT7ZC37</accession>
<name>A0ABT7ZC37_9ACTN</name>
<keyword evidence="1" id="KW-1133">Transmembrane helix</keyword>
<reference evidence="2" key="1">
    <citation type="submission" date="2023-06" db="EMBL/GenBank/DDBJ databases">
        <title>WGS-Sequencing of Streptomyces ficellus isolate 21 collected from sand in Gara Djebilet Iron Mine in Algeria.</title>
        <authorList>
            <person name="Zegers G.P."/>
            <person name="Gomez A."/>
            <person name="Gueddou A."/>
            <person name="Zahara A.F."/>
            <person name="Worth M."/>
            <person name="Sevigny J.L."/>
            <person name="Tisa L."/>
        </authorList>
    </citation>
    <scope>NUCLEOTIDE SEQUENCE</scope>
    <source>
        <strain evidence="2">AS11</strain>
    </source>
</reference>
<evidence type="ECO:0000313" key="3">
    <source>
        <dbReference type="Proteomes" id="UP001174050"/>
    </source>
</evidence>
<feature type="transmembrane region" description="Helical" evidence="1">
    <location>
        <begin position="28"/>
        <end position="44"/>
    </location>
</feature>
<keyword evidence="3" id="KW-1185">Reference proteome</keyword>
<evidence type="ECO:0000256" key="1">
    <source>
        <dbReference type="SAM" id="Phobius"/>
    </source>
</evidence>
<sequence length="49" mass="5225">MTVFLALVLLAVILGLIGAVVKGLGYLLAIGIVVFVLALALLFTRSRRR</sequence>